<evidence type="ECO:0000259" key="3">
    <source>
        <dbReference type="SMART" id="SM00331"/>
    </source>
</evidence>
<dbReference type="PANTHER" id="PTHR43156">
    <property type="entry name" value="STAGE II SPORULATION PROTEIN E-RELATED"/>
    <property type="match status" value="1"/>
</dbReference>
<feature type="transmembrane region" description="Helical" evidence="2">
    <location>
        <begin position="294"/>
        <end position="315"/>
    </location>
</feature>
<dbReference type="InterPro" id="IPR001932">
    <property type="entry name" value="PPM-type_phosphatase-like_dom"/>
</dbReference>
<dbReference type="KEGG" id="msil:METEAL_29550"/>
<dbReference type="AlphaFoldDB" id="A0AA48GIV2"/>
<feature type="transmembrane region" description="Helical" evidence="2">
    <location>
        <begin position="360"/>
        <end position="382"/>
    </location>
</feature>
<evidence type="ECO:0000256" key="1">
    <source>
        <dbReference type="ARBA" id="ARBA00022801"/>
    </source>
</evidence>
<proteinExistence type="predicted"/>
<feature type="domain" description="PPM-type phosphatase" evidence="3">
    <location>
        <begin position="627"/>
        <end position="846"/>
    </location>
</feature>
<keyword evidence="5" id="KW-1185">Reference proteome</keyword>
<keyword evidence="2" id="KW-0812">Transmembrane</keyword>
<name>A0AA48GIV2_9BACT</name>
<dbReference type="EMBL" id="AP027080">
    <property type="protein sequence ID" value="BDU73781.1"/>
    <property type="molecule type" value="Genomic_DNA"/>
</dbReference>
<feature type="transmembrane region" description="Helical" evidence="2">
    <location>
        <begin position="219"/>
        <end position="240"/>
    </location>
</feature>
<dbReference type="Proteomes" id="UP001238179">
    <property type="component" value="Chromosome"/>
</dbReference>
<dbReference type="Pfam" id="PF17820">
    <property type="entry name" value="PDZ_6"/>
    <property type="match status" value="1"/>
</dbReference>
<evidence type="ECO:0000313" key="4">
    <source>
        <dbReference type="EMBL" id="BDU73781.1"/>
    </source>
</evidence>
<dbReference type="InterPro" id="IPR036034">
    <property type="entry name" value="PDZ_sf"/>
</dbReference>
<feature type="transmembrane region" description="Helical" evidence="2">
    <location>
        <begin position="264"/>
        <end position="282"/>
    </location>
</feature>
<organism evidence="4 5">
    <name type="scientific">Mesoterricola silvestris</name>
    <dbReference type="NCBI Taxonomy" id="2927979"/>
    <lineage>
        <taxon>Bacteria</taxon>
        <taxon>Pseudomonadati</taxon>
        <taxon>Acidobacteriota</taxon>
        <taxon>Holophagae</taxon>
        <taxon>Holophagales</taxon>
        <taxon>Holophagaceae</taxon>
        <taxon>Mesoterricola</taxon>
    </lineage>
</organism>
<dbReference type="InterPro" id="IPR036457">
    <property type="entry name" value="PPM-type-like_dom_sf"/>
</dbReference>
<dbReference type="SMART" id="SM00331">
    <property type="entry name" value="PP2C_SIG"/>
    <property type="match status" value="1"/>
</dbReference>
<dbReference type="SUPFAM" id="SSF50156">
    <property type="entry name" value="PDZ domain-like"/>
    <property type="match status" value="1"/>
</dbReference>
<feature type="transmembrane region" description="Helical" evidence="2">
    <location>
        <begin position="330"/>
        <end position="348"/>
    </location>
</feature>
<feature type="transmembrane region" description="Helical" evidence="2">
    <location>
        <begin position="12"/>
        <end position="29"/>
    </location>
</feature>
<keyword evidence="2" id="KW-1133">Transmembrane helix</keyword>
<dbReference type="InterPro" id="IPR052016">
    <property type="entry name" value="Bact_Sigma-Reg"/>
</dbReference>
<evidence type="ECO:0000256" key="2">
    <source>
        <dbReference type="SAM" id="Phobius"/>
    </source>
</evidence>
<keyword evidence="2" id="KW-0472">Membrane</keyword>
<feature type="transmembrane region" description="Helical" evidence="2">
    <location>
        <begin position="394"/>
        <end position="415"/>
    </location>
</feature>
<dbReference type="GO" id="GO:0016791">
    <property type="term" value="F:phosphatase activity"/>
    <property type="evidence" value="ECO:0007669"/>
    <property type="project" value="TreeGrafter"/>
</dbReference>
<feature type="transmembrane region" description="Helical" evidence="2">
    <location>
        <begin position="125"/>
        <end position="144"/>
    </location>
</feature>
<gene>
    <name evidence="4" type="ORF">METEAL_29550</name>
</gene>
<protein>
    <recommendedName>
        <fullName evidence="3">PPM-type phosphatase domain-containing protein</fullName>
    </recommendedName>
</protein>
<dbReference type="PANTHER" id="PTHR43156:SF2">
    <property type="entry name" value="STAGE II SPORULATION PROTEIN E"/>
    <property type="match status" value="1"/>
</dbReference>
<reference evidence="5" key="1">
    <citation type="journal article" date="2023" name="Int. J. Syst. Evol. Microbiol.">
        <title>Mesoterricola silvestris gen. nov., sp. nov., Mesoterricola sediminis sp. nov., Geothrix oryzae sp. nov., Geothrix edaphica sp. nov., Geothrix rubra sp. nov., and Geothrix limicola sp. nov., six novel members of Acidobacteriota isolated from soils.</title>
        <authorList>
            <person name="Itoh H."/>
            <person name="Sugisawa Y."/>
            <person name="Mise K."/>
            <person name="Xu Z."/>
            <person name="Kuniyasu M."/>
            <person name="Ushijima N."/>
            <person name="Kawano K."/>
            <person name="Kobayashi E."/>
            <person name="Shiratori Y."/>
            <person name="Masuda Y."/>
            <person name="Senoo K."/>
        </authorList>
    </citation>
    <scope>NUCLEOTIDE SEQUENCE [LARGE SCALE GENOMIC DNA]</scope>
    <source>
        <strain evidence="5">W79</strain>
    </source>
</reference>
<dbReference type="InterPro" id="IPR041489">
    <property type="entry name" value="PDZ_6"/>
</dbReference>
<dbReference type="Pfam" id="PF07228">
    <property type="entry name" value="SpoIIE"/>
    <property type="match status" value="1"/>
</dbReference>
<sequence length="849" mass="94579">MSDSLRAIRWKLTLTSIFALVIALGSFYLSNWAYAPSDDQCTWRAMGKRVVIAEILPNGVAEEAGLLDGDELLSIHGRKVDAKHLATAQRYINDQPEGRILIYTVLRERKILRLPVRLVKGFDRTGLIVLVSGLAAWAVGLLVVISSPSRKIARHFYYMGVVSLLVTIAVTIGYDSVAPGLLAPMVLVAGLALGLAPPLWLHFFLRFPHPFPLRTNRHFLAALYGFSLGGGALYAVRVLVRTFDKSELFQEAFRFLDGSPVGKVVGWITPTVAVAGLVLFWVGSYRMPPRKRRALLPALIFTTAIIADLMAYLLLQRSAGQSLVFIRESWVFFFPLPLLPLSFAYAIFRHGFFDVRRAILRWVTYFTVLGLTLALYLGGLAWLFAQGIQVIPPAWVGVLAGISALPIGWLLRWLLLTLRRRFRRDLNTTREVILGNLRETKKRFSEEALLAGLVDSVREAYRPHVLLMLPVEKRQVLLPAVTDPDPDEPFAEELARPRRLELPLGLVRHARENRELVLGLGSDEADWIREQGDVLRAHVDALEVQVLSIIMVNDEPHAALLLGGKYAELNYGREDRELLREVALAAGTLLETAVLHRRMLDQGRIEQELNTARLIQESLITSEAPCMPGFQTALRLSPALETGGDLLWVGKRPSGCWMAAVGDVSGKGLAAALYMSQATALLKMAAQQEGMSFEAILPALDRTMRSLMGPRDFLTLSILEWDADGRYRLARAGHPPTLLIEGSSPAEAREIESSGRGLGLRPFAPGNWSVIEGQLSHRQWLVMYSDGLTEAMNKRGELYGLRRFKDQVQRIWGTGSVRAACEAVFHDVTAFESQNRDDRTLFILSREPA</sequence>
<feature type="transmembrane region" description="Helical" evidence="2">
    <location>
        <begin position="186"/>
        <end position="207"/>
    </location>
</feature>
<keyword evidence="1" id="KW-0378">Hydrolase</keyword>
<feature type="transmembrane region" description="Helical" evidence="2">
    <location>
        <begin position="156"/>
        <end position="174"/>
    </location>
</feature>
<dbReference type="Gene3D" id="3.60.40.10">
    <property type="entry name" value="PPM-type phosphatase domain"/>
    <property type="match status" value="1"/>
</dbReference>
<accession>A0AA48GIV2</accession>
<dbReference type="Gene3D" id="2.30.42.10">
    <property type="match status" value="1"/>
</dbReference>
<evidence type="ECO:0000313" key="5">
    <source>
        <dbReference type="Proteomes" id="UP001238179"/>
    </source>
</evidence>